<evidence type="ECO:0000259" key="1">
    <source>
        <dbReference type="Pfam" id="PF06985"/>
    </source>
</evidence>
<feature type="domain" description="Heterokaryon incompatibility" evidence="1">
    <location>
        <begin position="53"/>
        <end position="247"/>
    </location>
</feature>
<dbReference type="OrthoDB" id="2157530at2759"/>
<dbReference type="AlphaFoldDB" id="A0A6A5XZ80"/>
<protein>
    <submittedName>
        <fullName evidence="2">HET-domain-containing protein</fullName>
    </submittedName>
</protein>
<accession>A0A6A5XZ80</accession>
<keyword evidence="3" id="KW-1185">Reference proteome</keyword>
<dbReference type="PANTHER" id="PTHR24148:SF64">
    <property type="entry name" value="HETEROKARYON INCOMPATIBILITY DOMAIN-CONTAINING PROTEIN"/>
    <property type="match status" value="1"/>
</dbReference>
<name>A0A6A5XZ80_9PLEO</name>
<dbReference type="EMBL" id="ML978068">
    <property type="protein sequence ID" value="KAF2018011.1"/>
    <property type="molecule type" value="Genomic_DNA"/>
</dbReference>
<reference evidence="2" key="1">
    <citation type="journal article" date="2020" name="Stud. Mycol.">
        <title>101 Dothideomycetes genomes: a test case for predicting lifestyles and emergence of pathogens.</title>
        <authorList>
            <person name="Haridas S."/>
            <person name="Albert R."/>
            <person name="Binder M."/>
            <person name="Bloem J."/>
            <person name="Labutti K."/>
            <person name="Salamov A."/>
            <person name="Andreopoulos B."/>
            <person name="Baker S."/>
            <person name="Barry K."/>
            <person name="Bills G."/>
            <person name="Bluhm B."/>
            <person name="Cannon C."/>
            <person name="Castanera R."/>
            <person name="Culley D."/>
            <person name="Daum C."/>
            <person name="Ezra D."/>
            <person name="Gonzalez J."/>
            <person name="Henrissat B."/>
            <person name="Kuo A."/>
            <person name="Liang C."/>
            <person name="Lipzen A."/>
            <person name="Lutzoni F."/>
            <person name="Magnuson J."/>
            <person name="Mondo S."/>
            <person name="Nolan M."/>
            <person name="Ohm R."/>
            <person name="Pangilinan J."/>
            <person name="Park H.-J."/>
            <person name="Ramirez L."/>
            <person name="Alfaro M."/>
            <person name="Sun H."/>
            <person name="Tritt A."/>
            <person name="Yoshinaga Y."/>
            <person name="Zwiers L.-H."/>
            <person name="Turgeon B."/>
            <person name="Goodwin S."/>
            <person name="Spatafora J."/>
            <person name="Crous P."/>
            <person name="Grigoriev I."/>
        </authorList>
    </citation>
    <scope>NUCLEOTIDE SEQUENCE</scope>
    <source>
        <strain evidence="2">CBS 175.79</strain>
    </source>
</reference>
<sequence length="642" mass="73353">MEHIPYDWRQRFSYEGLPIESDHVRLLTLAPGRADEPISCQLDVVSLKSTPRYETLSYAWGSQERAESILLNKQEFPVTANLFAALLHLRLLDTPLRLWIDAICIDQSNLQERSSQVARMREIYKSSSRVYVWLGECHRAYPTDGGDSCTTSGLSRVDSGLGDDILEQGTWASLDGSYAQYRPDMQKLTPNPFGLIEHFSRDRHMYDLPGFQRPTEGGSSVFDETPFLVMHGFLSESWWTRVWCVQEILLAPEASLMYGSWRIDFDLVKDASIQSRRHVMSCCSETQMRIPAHFWKFRDDDIAERTKTTINAERYQDLDALLRLYAHRKCQDPRDRIYGLLGLPDMKRYPGLVPDYEKSTASVYYDATVAIMQDNPSSLRFLTGTRGTRSHDTPLPSWVRDYSHTQEIATTWAERHRLERYTLYKAADGRPANVMIIERSVLRLRGVRVATIQHVGIVRTTVNLSDSMPAIKSWLQLANLPLPIEVSEIRKPRQRQFWRTLVADAALELDANLDYIWSRTDEALMETYLENIANFLNPNSDNYTACSEFRPSLTKIITMATLQKAFCLTDDGGMALVHPGTQPGDEIWVLEGGNVPFVLRAGTSEDSPTSRYELVGDCYLDECMDGQALRQTTCEMTSIDLE</sequence>
<dbReference type="InterPro" id="IPR052895">
    <property type="entry name" value="HetReg/Transcr_Mod"/>
</dbReference>
<dbReference type="RefSeq" id="XP_033386350.1">
    <property type="nucleotide sequence ID" value="XM_033530960.1"/>
</dbReference>
<dbReference type="Pfam" id="PF06985">
    <property type="entry name" value="HET"/>
    <property type="match status" value="1"/>
</dbReference>
<organism evidence="2 3">
    <name type="scientific">Aaosphaeria arxii CBS 175.79</name>
    <dbReference type="NCBI Taxonomy" id="1450172"/>
    <lineage>
        <taxon>Eukaryota</taxon>
        <taxon>Fungi</taxon>
        <taxon>Dikarya</taxon>
        <taxon>Ascomycota</taxon>
        <taxon>Pezizomycotina</taxon>
        <taxon>Dothideomycetes</taxon>
        <taxon>Pleosporomycetidae</taxon>
        <taxon>Pleosporales</taxon>
        <taxon>Pleosporales incertae sedis</taxon>
        <taxon>Aaosphaeria</taxon>
    </lineage>
</organism>
<evidence type="ECO:0000313" key="2">
    <source>
        <dbReference type="EMBL" id="KAF2018011.1"/>
    </source>
</evidence>
<evidence type="ECO:0000313" key="3">
    <source>
        <dbReference type="Proteomes" id="UP000799778"/>
    </source>
</evidence>
<dbReference type="PANTHER" id="PTHR24148">
    <property type="entry name" value="ANKYRIN REPEAT DOMAIN-CONTAINING PROTEIN 39 HOMOLOG-RELATED"/>
    <property type="match status" value="1"/>
</dbReference>
<dbReference type="Pfam" id="PF26639">
    <property type="entry name" value="Het-6_barrel"/>
    <property type="match status" value="1"/>
</dbReference>
<proteinExistence type="predicted"/>
<dbReference type="Proteomes" id="UP000799778">
    <property type="component" value="Unassembled WGS sequence"/>
</dbReference>
<gene>
    <name evidence="2" type="ORF">BU24DRAFT_449560</name>
</gene>
<dbReference type="GeneID" id="54288357"/>
<dbReference type="InterPro" id="IPR010730">
    <property type="entry name" value="HET"/>
</dbReference>